<comment type="caution">
    <text evidence="1">The sequence shown here is derived from an EMBL/GenBank/DDBJ whole genome shotgun (WGS) entry which is preliminary data.</text>
</comment>
<dbReference type="AlphaFoldDB" id="A0A543BN60"/>
<gene>
    <name evidence="1" type="ORF">FB560_1883</name>
</gene>
<accession>A0A543BN60</accession>
<protein>
    <submittedName>
        <fullName evidence="1">Uncharacterized protein</fullName>
    </submittedName>
</protein>
<proteinExistence type="predicted"/>
<evidence type="ECO:0000313" key="2">
    <source>
        <dbReference type="Proteomes" id="UP000317209"/>
    </source>
</evidence>
<name>A0A543BN60_9MICO</name>
<dbReference type="RefSeq" id="WP_170198097.1">
    <property type="nucleotide sequence ID" value="NZ_VFOX01000001.1"/>
</dbReference>
<organism evidence="1 2">
    <name type="scientific">Microbacterium saperdae</name>
    <dbReference type="NCBI Taxonomy" id="69368"/>
    <lineage>
        <taxon>Bacteria</taxon>
        <taxon>Bacillati</taxon>
        <taxon>Actinomycetota</taxon>
        <taxon>Actinomycetes</taxon>
        <taxon>Micrococcales</taxon>
        <taxon>Microbacteriaceae</taxon>
        <taxon>Microbacterium</taxon>
    </lineage>
</organism>
<keyword evidence="2" id="KW-1185">Reference proteome</keyword>
<reference evidence="1 2" key="1">
    <citation type="submission" date="2019-06" db="EMBL/GenBank/DDBJ databases">
        <title>Sequencing the genomes of 1000 actinobacteria strains.</title>
        <authorList>
            <person name="Klenk H.-P."/>
        </authorList>
    </citation>
    <scope>NUCLEOTIDE SEQUENCE [LARGE SCALE GENOMIC DNA]</scope>
    <source>
        <strain evidence="1 2">DSM 20169</strain>
    </source>
</reference>
<dbReference type="EMBL" id="VFOX01000001">
    <property type="protein sequence ID" value="TQL86233.1"/>
    <property type="molecule type" value="Genomic_DNA"/>
</dbReference>
<sequence length="58" mass="6741">MKFRLEVDLEQLDGTAQEELGRILRYWAGNLKHYTLEPGAGETISDSRYEAVGEWRIQ</sequence>
<dbReference type="Proteomes" id="UP000317209">
    <property type="component" value="Unassembled WGS sequence"/>
</dbReference>
<evidence type="ECO:0000313" key="1">
    <source>
        <dbReference type="EMBL" id="TQL86233.1"/>
    </source>
</evidence>